<dbReference type="NCBIfam" id="TIGR00287">
    <property type="entry name" value="cas1"/>
    <property type="match status" value="1"/>
</dbReference>
<sequence length="301" mass="34955">MRKPILVTGYGKKVRKEASSLIIVSESAKTKIPLGIISHLILLPGVEISASAVRFLTKHKRPVIFVNNQLQVQAFVNPWELKSETLNLKMCQFKVFESEKNLLIRELLRRKLVVIKRYFFLREEKFHSLSEKIEVAETLNDFLTIDGEMGRIMYDEIRREIPPPFKFTKRSYHPPEDEVNSVLSFSFSIFTLNILCAILAKGYEPFKGFFHCRRGTHATLASDIIELSRPPIIKLVGKMFSKGLFKEKDFYKTNAGIRIDKKAIRGILEILLEEDIREEIESFSLQFLNWLTLIVRRKCSM</sequence>
<comment type="caution">
    <text evidence="10">Lacks conserved residue(s) required for the propagation of feature annotation.</text>
</comment>
<comment type="function">
    <text evidence="10">CRISPR (clustered regularly interspaced short palindromic repeat), is an adaptive immune system that provides protection against mobile genetic elements (viruses, transposable elements and conjugative plasmids). CRISPR clusters contain spacers, sequences complementary to antecedent mobile elements, and target invading nucleic acids. CRISPR clusters are transcribed and processed into CRISPR RNA (crRNA). Acts as a dsDNA endonuclease. Involved in the integration of spacer DNA into the CRISPR cassette.</text>
</comment>
<keyword evidence="12" id="KW-1185">Reference proteome</keyword>
<evidence type="ECO:0000256" key="9">
    <source>
        <dbReference type="ARBA" id="ARBA00038592"/>
    </source>
</evidence>
<keyword evidence="1 10" id="KW-0540">Nuclease</keyword>
<evidence type="ECO:0000313" key="11">
    <source>
        <dbReference type="EMBL" id="SMP02533.1"/>
    </source>
</evidence>
<dbReference type="InterPro" id="IPR042211">
    <property type="entry name" value="CRISPR-assoc_Cas1_N"/>
</dbReference>
<keyword evidence="2 10" id="KW-0479">Metal-binding</keyword>
<dbReference type="Gene3D" id="1.20.120.920">
    <property type="entry name" value="CRISPR-associated endonuclease Cas1, C-terminal domain"/>
    <property type="match status" value="1"/>
</dbReference>
<evidence type="ECO:0000256" key="1">
    <source>
        <dbReference type="ARBA" id="ARBA00022722"/>
    </source>
</evidence>
<dbReference type="HAMAP" id="MF_01470">
    <property type="entry name" value="Cas1"/>
    <property type="match status" value="1"/>
</dbReference>
<feature type="binding site" evidence="10">
    <location>
        <position position="226"/>
    </location>
    <ligand>
        <name>Mn(2+)</name>
        <dbReference type="ChEBI" id="CHEBI:29035"/>
    </ligand>
</feature>
<evidence type="ECO:0000256" key="5">
    <source>
        <dbReference type="ARBA" id="ARBA00022842"/>
    </source>
</evidence>
<dbReference type="Gene3D" id="3.100.10.20">
    <property type="entry name" value="CRISPR-associated endonuclease Cas1, N-terminal domain"/>
    <property type="match status" value="1"/>
</dbReference>
<proteinExistence type="inferred from homology"/>
<dbReference type="PANTHER" id="PTHR34353:SF2">
    <property type="entry name" value="CRISPR-ASSOCIATED ENDONUCLEASE CAS1 1"/>
    <property type="match status" value="1"/>
</dbReference>
<evidence type="ECO:0000256" key="7">
    <source>
        <dbReference type="ARBA" id="ARBA00023125"/>
    </source>
</evidence>
<comment type="caution">
    <text evidence="11">The sequence shown here is derived from an EMBL/GenBank/DDBJ whole genome shotgun (WGS) entry which is preliminary data.</text>
</comment>
<keyword evidence="5 10" id="KW-0460">Magnesium</keyword>
<organism evidence="11 12">
    <name type="scientific">Desulfurobacterium pacificum</name>
    <dbReference type="NCBI Taxonomy" id="240166"/>
    <lineage>
        <taxon>Bacteria</taxon>
        <taxon>Pseudomonadati</taxon>
        <taxon>Aquificota</taxon>
        <taxon>Aquificia</taxon>
        <taxon>Desulfurobacteriales</taxon>
        <taxon>Desulfurobacteriaceae</taxon>
        <taxon>Desulfurobacterium</taxon>
    </lineage>
</organism>
<keyword evidence="4 10" id="KW-0378">Hydrolase</keyword>
<evidence type="ECO:0000256" key="3">
    <source>
        <dbReference type="ARBA" id="ARBA00022759"/>
    </source>
</evidence>
<name>A0ABY1N7L3_9BACT</name>
<comment type="cofactor">
    <cofactor evidence="10">
        <name>Mg(2+)</name>
        <dbReference type="ChEBI" id="CHEBI:18420"/>
    </cofactor>
    <cofactor evidence="10">
        <name>Mn(2+)</name>
        <dbReference type="ChEBI" id="CHEBI:29035"/>
    </cofactor>
</comment>
<dbReference type="CDD" id="cd09634">
    <property type="entry name" value="Cas1_I-II-III"/>
    <property type="match status" value="1"/>
</dbReference>
<evidence type="ECO:0000256" key="2">
    <source>
        <dbReference type="ARBA" id="ARBA00022723"/>
    </source>
</evidence>
<dbReference type="Pfam" id="PF01867">
    <property type="entry name" value="Cas_Cas1"/>
    <property type="match status" value="1"/>
</dbReference>
<dbReference type="RefSeq" id="WP_283399571.1">
    <property type="nucleotide sequence ID" value="NZ_FXUB01000001.1"/>
</dbReference>
<dbReference type="InterPro" id="IPR002729">
    <property type="entry name" value="CRISPR-assoc_Cas1"/>
</dbReference>
<evidence type="ECO:0000256" key="6">
    <source>
        <dbReference type="ARBA" id="ARBA00023118"/>
    </source>
</evidence>
<evidence type="ECO:0000313" key="12">
    <source>
        <dbReference type="Proteomes" id="UP001157911"/>
    </source>
</evidence>
<dbReference type="PANTHER" id="PTHR34353">
    <property type="entry name" value="CRISPR-ASSOCIATED ENDONUCLEASE CAS1 1"/>
    <property type="match status" value="1"/>
</dbReference>
<accession>A0ABY1N7L3</accession>
<dbReference type="InterPro" id="IPR050646">
    <property type="entry name" value="Cas1"/>
</dbReference>
<dbReference type="Proteomes" id="UP001157911">
    <property type="component" value="Unassembled WGS sequence"/>
</dbReference>
<keyword evidence="7 10" id="KW-0238">DNA-binding</keyword>
<reference evidence="11 12" key="1">
    <citation type="submission" date="2017-05" db="EMBL/GenBank/DDBJ databases">
        <authorList>
            <person name="Varghese N."/>
            <person name="Submissions S."/>
        </authorList>
    </citation>
    <scope>NUCLEOTIDE SEQUENCE [LARGE SCALE GENOMIC DNA]</scope>
    <source>
        <strain evidence="11 12">DSM 15522</strain>
    </source>
</reference>
<dbReference type="InterPro" id="IPR042206">
    <property type="entry name" value="CRISPR-assoc_Cas1_C"/>
</dbReference>
<evidence type="ECO:0000256" key="8">
    <source>
        <dbReference type="ARBA" id="ARBA00023211"/>
    </source>
</evidence>
<keyword evidence="8 10" id="KW-0464">Manganese</keyword>
<evidence type="ECO:0000256" key="10">
    <source>
        <dbReference type="HAMAP-Rule" id="MF_01470"/>
    </source>
</evidence>
<comment type="similarity">
    <text evidence="10">Belongs to the CRISPR-associated endonuclease Cas1 family.</text>
</comment>
<protein>
    <recommendedName>
        <fullName evidence="10">CRISPR-associated endonuclease Cas1</fullName>
        <ecNumber evidence="10">3.1.-.-</ecNumber>
    </recommendedName>
</protein>
<feature type="binding site" evidence="10">
    <location>
        <position position="211"/>
    </location>
    <ligand>
        <name>Mn(2+)</name>
        <dbReference type="ChEBI" id="CHEBI:29035"/>
    </ligand>
</feature>
<evidence type="ECO:0000256" key="4">
    <source>
        <dbReference type="ARBA" id="ARBA00022801"/>
    </source>
</evidence>
<keyword evidence="6 10" id="KW-0051">Antiviral defense</keyword>
<keyword evidence="3 10" id="KW-0255">Endonuclease</keyword>
<dbReference type="EMBL" id="FXUB01000001">
    <property type="protein sequence ID" value="SMP02533.1"/>
    <property type="molecule type" value="Genomic_DNA"/>
</dbReference>
<gene>
    <name evidence="10" type="primary">cas1</name>
    <name evidence="11" type="ORF">SAMN06265339_0057</name>
</gene>
<dbReference type="EC" id="3.1.-.-" evidence="10"/>
<comment type="subunit">
    <text evidence="9 10">Homodimer, forms a heterotetramer with a Cas2 homodimer.</text>
</comment>